<gene>
    <name evidence="1" type="ORF">Q2100_22780</name>
</gene>
<evidence type="ECO:0000313" key="1">
    <source>
        <dbReference type="EMBL" id="MDO3638582.1"/>
    </source>
</evidence>
<proteinExistence type="predicted"/>
<comment type="caution">
    <text evidence="1">The sequence shown here is derived from an EMBL/GenBank/DDBJ whole genome shotgun (WGS) entry which is preliminary data.</text>
</comment>
<organism evidence="1 2">
    <name type="scientific">Mycolicibacterium arseniciresistens</name>
    <dbReference type="NCBI Taxonomy" id="3062257"/>
    <lineage>
        <taxon>Bacteria</taxon>
        <taxon>Bacillati</taxon>
        <taxon>Actinomycetota</taxon>
        <taxon>Actinomycetes</taxon>
        <taxon>Mycobacteriales</taxon>
        <taxon>Mycobacteriaceae</taxon>
        <taxon>Mycolicibacterium</taxon>
    </lineage>
</organism>
<dbReference type="Proteomes" id="UP001168823">
    <property type="component" value="Unassembled WGS sequence"/>
</dbReference>
<keyword evidence="1" id="KW-0540">Nuclease</keyword>
<feature type="non-terminal residue" evidence="1">
    <location>
        <position position="1"/>
    </location>
</feature>
<protein>
    <submittedName>
        <fullName evidence="1">HNH endonuclease</fullName>
    </submittedName>
</protein>
<keyword evidence="1" id="KW-0378">Hydrolase</keyword>
<keyword evidence="2" id="KW-1185">Reference proteome</keyword>
<dbReference type="EMBL" id="JAUMSQ010000223">
    <property type="protein sequence ID" value="MDO3638582.1"/>
    <property type="molecule type" value="Genomic_DNA"/>
</dbReference>
<sequence length="56" mass="6354">CRPTAAVTVRGETVVATGVMMPRRSRTRAQDRAARIDADRRLNEDYVAERNRPPPF</sequence>
<name>A0ABT8ULA3_9MYCO</name>
<accession>A0ABT8ULA3</accession>
<evidence type="ECO:0000313" key="2">
    <source>
        <dbReference type="Proteomes" id="UP001168823"/>
    </source>
</evidence>
<keyword evidence="1" id="KW-0255">Endonuclease</keyword>
<dbReference type="GO" id="GO:0004519">
    <property type="term" value="F:endonuclease activity"/>
    <property type="evidence" value="ECO:0007669"/>
    <property type="project" value="UniProtKB-KW"/>
</dbReference>
<reference evidence="1" key="1">
    <citation type="submission" date="2023-07" db="EMBL/GenBank/DDBJ databases">
        <title>Mycolicibacterium sp. nov., a novel bacterial species.</title>
        <authorList>
            <person name="Cao Y."/>
        </authorList>
    </citation>
    <scope>NUCLEOTIDE SEQUENCE</scope>
    <source>
        <strain evidence="1">KC 300</strain>
    </source>
</reference>